<dbReference type="GO" id="GO:0009254">
    <property type="term" value="P:peptidoglycan turnover"/>
    <property type="evidence" value="ECO:0007669"/>
    <property type="project" value="TreeGrafter"/>
</dbReference>
<comment type="subcellular location">
    <subcellularLocation>
        <location evidence="3">Cytoplasm</location>
    </subcellularLocation>
</comment>
<evidence type="ECO:0000256" key="11">
    <source>
        <dbReference type="ARBA" id="ARBA00039257"/>
    </source>
</evidence>
<evidence type="ECO:0000256" key="5">
    <source>
        <dbReference type="ARBA" id="ARBA00011901"/>
    </source>
</evidence>
<keyword evidence="15" id="KW-1185">Reference proteome</keyword>
<dbReference type="EMBL" id="SLZY01000001">
    <property type="protein sequence ID" value="TCS73978.1"/>
    <property type="molecule type" value="Genomic_DNA"/>
</dbReference>
<evidence type="ECO:0000256" key="8">
    <source>
        <dbReference type="ARBA" id="ARBA00022801"/>
    </source>
</evidence>
<keyword evidence="10" id="KW-0961">Cell wall biogenesis/degradation</keyword>
<evidence type="ECO:0000256" key="4">
    <source>
        <dbReference type="ARBA" id="ARBA00007553"/>
    </source>
</evidence>
<protein>
    <recommendedName>
        <fullName evidence="11">1,6-anhydro-N-acetylmuramyl-L-alanine amidase AmpD</fullName>
        <ecNumber evidence="5">3.5.1.28</ecNumber>
    </recommendedName>
    <alternativeName>
        <fullName evidence="12">N-acetylmuramoyl-L-alanine amidase</fullName>
    </alternativeName>
</protein>
<evidence type="ECO:0000256" key="1">
    <source>
        <dbReference type="ARBA" id="ARBA00001561"/>
    </source>
</evidence>
<dbReference type="GO" id="GO:0009253">
    <property type="term" value="P:peptidoglycan catabolic process"/>
    <property type="evidence" value="ECO:0007669"/>
    <property type="project" value="InterPro"/>
</dbReference>
<evidence type="ECO:0000256" key="6">
    <source>
        <dbReference type="ARBA" id="ARBA00022490"/>
    </source>
</evidence>
<dbReference type="SMART" id="SM00644">
    <property type="entry name" value="Ami_2"/>
    <property type="match status" value="1"/>
</dbReference>
<dbReference type="GO" id="GO:0071555">
    <property type="term" value="P:cell wall organization"/>
    <property type="evidence" value="ECO:0007669"/>
    <property type="project" value="UniProtKB-KW"/>
</dbReference>
<accession>A0A4R3JYW3</accession>
<comment type="catalytic activity">
    <reaction evidence="1">
        <text>Hydrolyzes the link between N-acetylmuramoyl residues and L-amino acid residues in certain cell-wall glycopeptides.</text>
        <dbReference type="EC" id="3.5.1.28"/>
    </reaction>
</comment>
<keyword evidence="9" id="KW-0862">Zinc</keyword>
<dbReference type="InterPro" id="IPR002502">
    <property type="entry name" value="Amidase_domain"/>
</dbReference>
<evidence type="ECO:0000256" key="2">
    <source>
        <dbReference type="ARBA" id="ARBA00001947"/>
    </source>
</evidence>
<comment type="cofactor">
    <cofactor evidence="2">
        <name>Zn(2+)</name>
        <dbReference type="ChEBI" id="CHEBI:29105"/>
    </cofactor>
</comment>
<organism evidence="14 15">
    <name type="scientific">Sulfuritortus calidifontis</name>
    <dbReference type="NCBI Taxonomy" id="1914471"/>
    <lineage>
        <taxon>Bacteria</taxon>
        <taxon>Pseudomonadati</taxon>
        <taxon>Pseudomonadota</taxon>
        <taxon>Betaproteobacteria</taxon>
        <taxon>Nitrosomonadales</taxon>
        <taxon>Thiobacillaceae</taxon>
        <taxon>Sulfuritortus</taxon>
    </lineage>
</organism>
<evidence type="ECO:0000256" key="9">
    <source>
        <dbReference type="ARBA" id="ARBA00022833"/>
    </source>
</evidence>
<dbReference type="Pfam" id="PF01510">
    <property type="entry name" value="Amidase_2"/>
    <property type="match status" value="1"/>
</dbReference>
<evidence type="ECO:0000256" key="12">
    <source>
        <dbReference type="ARBA" id="ARBA00042615"/>
    </source>
</evidence>
<dbReference type="Proteomes" id="UP000295135">
    <property type="component" value="Unassembled WGS sequence"/>
</dbReference>
<evidence type="ECO:0000313" key="14">
    <source>
        <dbReference type="EMBL" id="TCS73978.1"/>
    </source>
</evidence>
<evidence type="ECO:0000256" key="7">
    <source>
        <dbReference type="ARBA" id="ARBA00022723"/>
    </source>
</evidence>
<dbReference type="GO" id="GO:0005737">
    <property type="term" value="C:cytoplasm"/>
    <property type="evidence" value="ECO:0007669"/>
    <property type="project" value="UniProtKB-SubCell"/>
</dbReference>
<dbReference type="EC" id="3.5.1.28" evidence="5"/>
<keyword evidence="6" id="KW-0963">Cytoplasm</keyword>
<keyword evidence="7" id="KW-0479">Metal-binding</keyword>
<name>A0A4R3JYW3_9PROT</name>
<dbReference type="GO" id="GO:0046872">
    <property type="term" value="F:metal ion binding"/>
    <property type="evidence" value="ECO:0007669"/>
    <property type="project" value="UniProtKB-KW"/>
</dbReference>
<evidence type="ECO:0000256" key="3">
    <source>
        <dbReference type="ARBA" id="ARBA00004496"/>
    </source>
</evidence>
<dbReference type="PANTHER" id="PTHR30417:SF4">
    <property type="entry name" value="1,6-ANHYDRO-N-ACETYLMURAMYL-L-ALANINE AMIDASE AMPD"/>
    <property type="match status" value="1"/>
</dbReference>
<dbReference type="SUPFAM" id="SSF55846">
    <property type="entry name" value="N-acetylmuramoyl-L-alanine amidase-like"/>
    <property type="match status" value="1"/>
</dbReference>
<keyword evidence="8" id="KW-0378">Hydrolase</keyword>
<reference evidence="14 15" key="1">
    <citation type="submission" date="2019-03" db="EMBL/GenBank/DDBJ databases">
        <title>Genomic Encyclopedia of Type Strains, Phase IV (KMG-IV): sequencing the most valuable type-strain genomes for metagenomic binning, comparative biology and taxonomic classification.</title>
        <authorList>
            <person name="Goeker M."/>
        </authorList>
    </citation>
    <scope>NUCLEOTIDE SEQUENCE [LARGE SCALE GENOMIC DNA]</scope>
    <source>
        <strain evidence="14 15">DSM 103923</strain>
    </source>
</reference>
<dbReference type="InterPro" id="IPR051206">
    <property type="entry name" value="NAMLAA_amidase_2"/>
</dbReference>
<dbReference type="Gene3D" id="3.40.80.10">
    <property type="entry name" value="Peptidoglycan recognition protein-like"/>
    <property type="match status" value="1"/>
</dbReference>
<dbReference type="OrthoDB" id="9794842at2"/>
<comment type="similarity">
    <text evidence="4">Belongs to the N-acetylmuramoyl-L-alanine amidase 2 family.</text>
</comment>
<dbReference type="PANTHER" id="PTHR30417">
    <property type="entry name" value="N-ACETYLMURAMOYL-L-ALANINE AMIDASE AMID"/>
    <property type="match status" value="1"/>
</dbReference>
<proteinExistence type="inferred from homology"/>
<dbReference type="RefSeq" id="WP_126459418.1">
    <property type="nucleotide sequence ID" value="NZ_AP018721.1"/>
</dbReference>
<gene>
    <name evidence="14" type="ORF">EDC61_101201</name>
</gene>
<evidence type="ECO:0000313" key="15">
    <source>
        <dbReference type="Proteomes" id="UP000295135"/>
    </source>
</evidence>
<evidence type="ECO:0000259" key="13">
    <source>
        <dbReference type="SMART" id="SM00644"/>
    </source>
</evidence>
<evidence type="ECO:0000256" key="10">
    <source>
        <dbReference type="ARBA" id="ARBA00023316"/>
    </source>
</evidence>
<comment type="caution">
    <text evidence="14">The sequence shown here is derived from an EMBL/GenBank/DDBJ whole genome shotgun (WGS) entry which is preliminary data.</text>
</comment>
<dbReference type="GO" id="GO:0008745">
    <property type="term" value="F:N-acetylmuramoyl-L-alanine amidase activity"/>
    <property type="evidence" value="ECO:0007669"/>
    <property type="project" value="UniProtKB-EC"/>
</dbReference>
<dbReference type="AlphaFoldDB" id="A0A4R3JYW3"/>
<dbReference type="CDD" id="cd06583">
    <property type="entry name" value="PGRP"/>
    <property type="match status" value="1"/>
</dbReference>
<sequence>MEQGLDSEGWLFEARRIPSPNCDARPEGAAVSLLVVHNISLPPDEFGGPGVIELFTNRLDPAAHPYYETIKDLRVSAHFFIRRDGELIQFVPCAQRAWHAGASTWAGRERCNDFSIGVELEGSDNQPFTEVQYARLAELARMLRAAYPGLHDVAGHSDIAPGRKTDPGPHFDWAKFRALAGWPGKS</sequence>
<dbReference type="InterPro" id="IPR036505">
    <property type="entry name" value="Amidase/PGRP_sf"/>
</dbReference>
<feature type="domain" description="N-acetylmuramoyl-L-alanine amidase" evidence="13">
    <location>
        <begin position="19"/>
        <end position="168"/>
    </location>
</feature>
<dbReference type="NCBIfam" id="NF008758">
    <property type="entry name" value="PRK11789.1"/>
    <property type="match status" value="1"/>
</dbReference>